<dbReference type="InterPro" id="IPR043136">
    <property type="entry name" value="B30.2/SPRY_sf"/>
</dbReference>
<dbReference type="Gene3D" id="2.60.120.920">
    <property type="match status" value="6"/>
</dbReference>
<organism evidence="2 3">
    <name type="scientific">Ridgeia piscesae</name>
    <name type="common">Tubeworm</name>
    <dbReference type="NCBI Taxonomy" id="27915"/>
    <lineage>
        <taxon>Eukaryota</taxon>
        <taxon>Metazoa</taxon>
        <taxon>Spiralia</taxon>
        <taxon>Lophotrochozoa</taxon>
        <taxon>Annelida</taxon>
        <taxon>Polychaeta</taxon>
        <taxon>Sedentaria</taxon>
        <taxon>Canalipalpata</taxon>
        <taxon>Sabellida</taxon>
        <taxon>Siboglinidae</taxon>
        <taxon>Ridgeia</taxon>
    </lineage>
</organism>
<evidence type="ECO:0000313" key="3">
    <source>
        <dbReference type="Proteomes" id="UP001209878"/>
    </source>
</evidence>
<feature type="domain" description="NHR" evidence="1">
    <location>
        <begin position="600"/>
        <end position="766"/>
    </location>
</feature>
<sequence length="1409" mass="154328">MAVFHSRVGSLVVLSNENRTAQRNHPTQEFNNGVVISAEPLRDNQLFEVKIDRKVNAWSGSIEIGVTALDPSVLNLPTSATGFRENTWVMSGCSVLRDGHTTIEDYGQDLDQLKEGDRVGVLRAASGALHFYVNGVDQGQAAVDIPSTVYAIVDMYGKCAQVSVVDDSNRDAAIFNEITNEAIAEATFVHSNERLVFHERCGTLIKLTNGRRTAERKRPLDEFNNGVVMTNRPLRDEEIFESNGLDGRHLISDPSRHAGGKSGQAPIEVGITTHNPSTLDFPATMTNMRSGTIMMSGCGILTNGKGTRREYGAYNLDELQEGDRIGLMKKTSGALHYYINGVDQGVASARTPNMVWGVVDLYGMAVKVTIIEHVTAPGLGIPDSGSIGNRINFYLRQYRDAYEDDDEVCNQGMEKLLFHTHCGSHAAVINGQRTSHRPNALDDFNNGVVLTNRTLRVGEQFEVRLDKMVDKWAGSIEIGVTTHSPLTLEFPSTMTNIRSGTWMMTGNGVMHNGTTVIDAYGQNLDGLTLGDRVGVVRKEDGTLHFTVNGVDQGQAAANVPAAVYGVIDLYGQAAQATIIDQSDPTNLADIDICIDENSDELGFHHCHGHNANIMNNGKTAARPNARGEFNDAIVMSNRPLKDNELFEVTIDKMVDRWSGSIEAGVTLILPEQLDFPNTMTDIDHDTWMLSGSAIMQDGSTTRNRYSLDLDLLTVRSRVGMMRCSDGTLHYFLDGIDQGVAGTDVPSGVYAVIDLYGQCAQVTITGGSGVRPPDNHLVIEETDQSLSSPLCSEISHRFSQCCGKNITLRNNGCIASRVRHFNGGLVFSADPLRSDELFEVRVESLSRQWSGSLQIGLTSMAISDSTPVSLLPASACELTSKVTWVISGSEVKKNGITIKENYTPSLDRLEVNDRVGVKRGGDGSMHVYINGEDMGVAASNIPKNVFALIDLYARVESVTITSSAFSDVFNSSQPASIVTSISSRCIEDEQDLDTAEMCHLELHINHGKNIELSNGRLTATRTASYNQGIVFSHKPLPRNHVFKVRIDRLNTRWTSSLGVGVLAVDKFCLAVSAVSLKQPCWLVQDQSVFHSSVKVKDNFGCGLDALHVGDTVGVMVNDEAALHLYVNGVDQGVVTRDVPPIVYALVDLYGQCEQVTIVTEDDAATSLLENREKADMEDGMKEKVCHCPEVNVVKNCEYQNLCSRFKTTLGLPEGYLNPEFNRCYCESCHKVRGDEPLGQCGDPPREYSLPFGWCKLPPKASVLNVLEKWHVAFHGTSVAYIRKILDTGDLILPGDTVMVSSPAEASRFDENNKPVEQCDIEQVVFSPSVRYVGCHSHAARYEYRDPKTRKTHSAMVAFQVCVKPGSYKIGTQTVGANEAIDPRFRNTDLEWSTKERGATVLCALLIKVEQ</sequence>
<evidence type="ECO:0000313" key="2">
    <source>
        <dbReference type="EMBL" id="KAK2190315.1"/>
    </source>
</evidence>
<dbReference type="PANTHER" id="PTHR12429:SF14">
    <property type="entry name" value="NEURALIZED-LIKE PROTEIN 4"/>
    <property type="match status" value="1"/>
</dbReference>
<dbReference type="PANTHER" id="PTHR12429">
    <property type="entry name" value="NEURALIZED"/>
    <property type="match status" value="1"/>
</dbReference>
<dbReference type="EMBL" id="JAODUO010000083">
    <property type="protein sequence ID" value="KAK2190315.1"/>
    <property type="molecule type" value="Genomic_DNA"/>
</dbReference>
<name>A0AAD9UI89_RIDPI</name>
<dbReference type="InterPro" id="IPR006573">
    <property type="entry name" value="NHR_dom"/>
</dbReference>
<dbReference type="FunFam" id="2.60.120.920:FF:000001">
    <property type="entry name" value="neuralized-like protein 4 isoform X1"/>
    <property type="match status" value="5"/>
</dbReference>
<feature type="domain" description="NHR" evidence="1">
    <location>
        <begin position="194"/>
        <end position="373"/>
    </location>
</feature>
<feature type="domain" description="NHR" evidence="1">
    <location>
        <begin position="415"/>
        <end position="581"/>
    </location>
</feature>
<evidence type="ECO:0000259" key="1">
    <source>
        <dbReference type="PROSITE" id="PS51065"/>
    </source>
</evidence>
<dbReference type="SUPFAM" id="SSF49899">
    <property type="entry name" value="Concanavalin A-like lectins/glucanases"/>
    <property type="match status" value="2"/>
</dbReference>
<dbReference type="SMART" id="SM00588">
    <property type="entry name" value="NEUZ"/>
    <property type="match status" value="6"/>
</dbReference>
<keyword evidence="3" id="KW-1185">Reference proteome</keyword>
<gene>
    <name evidence="2" type="ORF">NP493_84g00002</name>
</gene>
<dbReference type="GO" id="GO:0061630">
    <property type="term" value="F:ubiquitin protein ligase activity"/>
    <property type="evidence" value="ECO:0007669"/>
    <property type="project" value="TreeGrafter"/>
</dbReference>
<dbReference type="InterPro" id="IPR013320">
    <property type="entry name" value="ConA-like_dom_sf"/>
</dbReference>
<proteinExistence type="predicted"/>
<feature type="domain" description="NHR" evidence="1">
    <location>
        <begin position="794"/>
        <end position="962"/>
    </location>
</feature>
<feature type="domain" description="NHR" evidence="1">
    <location>
        <begin position="998"/>
        <end position="1159"/>
    </location>
</feature>
<feature type="domain" description="NHR" evidence="1">
    <location>
        <begin position="1"/>
        <end position="167"/>
    </location>
</feature>
<reference evidence="2" key="1">
    <citation type="journal article" date="2023" name="Mol. Biol. Evol.">
        <title>Third-Generation Sequencing Reveals the Adaptive Role of the Epigenome in Three Deep-Sea Polychaetes.</title>
        <authorList>
            <person name="Perez M."/>
            <person name="Aroh O."/>
            <person name="Sun Y."/>
            <person name="Lan Y."/>
            <person name="Juniper S.K."/>
            <person name="Young C.R."/>
            <person name="Angers B."/>
            <person name="Qian P.Y."/>
        </authorList>
    </citation>
    <scope>NUCLEOTIDE SEQUENCE</scope>
    <source>
        <strain evidence="2">R07B-5</strain>
    </source>
</reference>
<dbReference type="Pfam" id="PF07177">
    <property type="entry name" value="Neuralized"/>
    <property type="match status" value="6"/>
</dbReference>
<dbReference type="FunFam" id="2.60.120.920:FF:000014">
    <property type="entry name" value="neuralized-like protein 4 isoform X2"/>
    <property type="match status" value="1"/>
</dbReference>
<dbReference type="PROSITE" id="PS51065">
    <property type="entry name" value="NHR"/>
    <property type="match status" value="6"/>
</dbReference>
<protein>
    <recommendedName>
        <fullName evidence="1">NHR domain-containing protein</fullName>
    </recommendedName>
</protein>
<dbReference type="CDD" id="cd12887">
    <property type="entry name" value="SPRY_NHR_like"/>
    <property type="match status" value="6"/>
</dbReference>
<accession>A0AAD9UI89</accession>
<comment type="caution">
    <text evidence="2">The sequence shown here is derived from an EMBL/GenBank/DDBJ whole genome shotgun (WGS) entry which is preliminary data.</text>
</comment>
<dbReference type="Proteomes" id="UP001209878">
    <property type="component" value="Unassembled WGS sequence"/>
</dbReference>
<dbReference type="InterPro" id="IPR037962">
    <property type="entry name" value="Neuralized"/>
</dbReference>